<dbReference type="Pfam" id="PF04014">
    <property type="entry name" value="MazE_antitoxin"/>
    <property type="match status" value="1"/>
</dbReference>
<proteinExistence type="predicted"/>
<dbReference type="InterPro" id="IPR007159">
    <property type="entry name" value="SpoVT-AbrB_dom"/>
</dbReference>
<dbReference type="NCBIfam" id="TIGR01439">
    <property type="entry name" value="lp_hng_hel_AbrB"/>
    <property type="match status" value="1"/>
</dbReference>
<evidence type="ECO:0000259" key="2">
    <source>
        <dbReference type="PROSITE" id="PS51740"/>
    </source>
</evidence>
<keyword evidence="4" id="KW-1185">Reference proteome</keyword>
<evidence type="ECO:0000256" key="1">
    <source>
        <dbReference type="PROSITE-ProRule" id="PRU01076"/>
    </source>
</evidence>
<organism evidence="3 4">
    <name type="scientific">Methylomonas subterranea</name>
    <dbReference type="NCBI Taxonomy" id="2952225"/>
    <lineage>
        <taxon>Bacteria</taxon>
        <taxon>Pseudomonadati</taxon>
        <taxon>Pseudomonadota</taxon>
        <taxon>Gammaproteobacteria</taxon>
        <taxon>Methylococcales</taxon>
        <taxon>Methylococcaceae</taxon>
        <taxon>Methylomonas</taxon>
    </lineage>
</organism>
<evidence type="ECO:0000313" key="3">
    <source>
        <dbReference type="EMBL" id="MCQ8105750.1"/>
    </source>
</evidence>
<gene>
    <name evidence="3" type="ORF">NP590_16695</name>
</gene>
<feature type="domain" description="SpoVT-AbrB" evidence="2">
    <location>
        <begin position="1"/>
        <end position="44"/>
    </location>
</feature>
<dbReference type="PROSITE" id="PS51740">
    <property type="entry name" value="SPOVT_ABRB"/>
    <property type="match status" value="1"/>
</dbReference>
<keyword evidence="1 3" id="KW-0238">DNA-binding</keyword>
<dbReference type="Gene3D" id="2.10.260.10">
    <property type="match status" value="1"/>
</dbReference>
<evidence type="ECO:0000313" key="4">
    <source>
        <dbReference type="Proteomes" id="UP001524499"/>
    </source>
</evidence>
<reference evidence="3 4" key="1">
    <citation type="submission" date="2022-07" db="EMBL/GenBank/DDBJ databases">
        <title>Methylomonas rivi sp. nov., Methylomonas rosea sp. nov., Methylomonas aureus sp. nov. and Methylomonas subterranea sp. nov., four novel methanotrophs isolated from a freshwater creek and the deep terrestrial subsurface.</title>
        <authorList>
            <person name="Abin C."/>
            <person name="Sankaranarayanan K."/>
            <person name="Garner C."/>
            <person name="Sindelar R."/>
            <person name="Kotary K."/>
            <person name="Garner R."/>
            <person name="Barclay S."/>
            <person name="Lawson P."/>
            <person name="Krumholz L."/>
        </authorList>
    </citation>
    <scope>NUCLEOTIDE SEQUENCE [LARGE SCALE GENOMIC DNA]</scope>
    <source>
        <strain evidence="3 4">SURF-2</strain>
    </source>
</reference>
<dbReference type="SUPFAM" id="SSF89447">
    <property type="entry name" value="AbrB/MazE/MraZ-like"/>
    <property type="match status" value="1"/>
</dbReference>
<protein>
    <submittedName>
        <fullName evidence="3">AbrB/MazE/SpoVT family DNA-binding domain-containing protein</fullName>
    </submittedName>
</protein>
<dbReference type="InterPro" id="IPR037914">
    <property type="entry name" value="SpoVT-AbrB_sf"/>
</dbReference>
<dbReference type="GO" id="GO:0003677">
    <property type="term" value="F:DNA binding"/>
    <property type="evidence" value="ECO:0007669"/>
    <property type="project" value="UniProtKB-KW"/>
</dbReference>
<dbReference type="Proteomes" id="UP001524499">
    <property type="component" value="Unassembled WGS sequence"/>
</dbReference>
<name>A0ABT1TJX4_9GAMM</name>
<sequence length="84" mass="9285">MHKITSKRQVTLPQAVCNAIALQPGDYVEVFARDGVAHIVKMKSDSLAGRFADLTEGKAFPTDEEIDKALRMRAAKKLLADDRD</sequence>
<dbReference type="SMART" id="SM00966">
    <property type="entry name" value="SpoVT_AbrB"/>
    <property type="match status" value="1"/>
</dbReference>
<dbReference type="EMBL" id="JANIBJ010000036">
    <property type="protein sequence ID" value="MCQ8105750.1"/>
    <property type="molecule type" value="Genomic_DNA"/>
</dbReference>
<comment type="caution">
    <text evidence="3">The sequence shown here is derived from an EMBL/GenBank/DDBJ whole genome shotgun (WGS) entry which is preliminary data.</text>
</comment>
<accession>A0ABT1TJX4</accession>
<dbReference type="RefSeq" id="WP_256603774.1">
    <property type="nucleotide sequence ID" value="NZ_JANIBJ010000036.1"/>
</dbReference>